<dbReference type="AlphaFoldDB" id="A0AB39YH68"/>
<feature type="domain" description="J" evidence="2">
    <location>
        <begin position="9"/>
        <end position="74"/>
    </location>
</feature>
<dbReference type="PROSITE" id="PS50076">
    <property type="entry name" value="DNAJ_2"/>
    <property type="match status" value="1"/>
</dbReference>
<name>A0AB39YH68_9ACTN</name>
<dbReference type="InterPro" id="IPR001623">
    <property type="entry name" value="DnaJ_domain"/>
</dbReference>
<accession>A0AB39YH68</accession>
<dbReference type="InterPro" id="IPR036869">
    <property type="entry name" value="J_dom_sf"/>
</dbReference>
<dbReference type="EMBL" id="CP165727">
    <property type="protein sequence ID" value="XDV68442.1"/>
    <property type="molecule type" value="Genomic_DNA"/>
</dbReference>
<gene>
    <name evidence="3" type="ORF">AB5J51_38820</name>
</gene>
<feature type="compositionally biased region" description="Basic and acidic residues" evidence="1">
    <location>
        <begin position="65"/>
        <end position="76"/>
    </location>
</feature>
<sequence>MSRSRPSRDHYAVLGLRAEASPEQITSAYRTLIRALHPDARPSGPSADAELAEVIDAYQTLHDPLRRSAYDNERGQKRQVTSRPVRIPVRVRSATNTGARPPLRSATDPRTLASQAHGDPFNELVTWLFSGI</sequence>
<dbReference type="SUPFAM" id="SSF46565">
    <property type="entry name" value="Chaperone J-domain"/>
    <property type="match status" value="1"/>
</dbReference>
<dbReference type="Pfam" id="PF00226">
    <property type="entry name" value="DnaJ"/>
    <property type="match status" value="1"/>
</dbReference>
<dbReference type="InterPro" id="IPR052276">
    <property type="entry name" value="Diphthamide-biosynth_chaperone"/>
</dbReference>
<reference evidence="3" key="1">
    <citation type="submission" date="2024-08" db="EMBL/GenBank/DDBJ databases">
        <authorList>
            <person name="Yu S.T."/>
        </authorList>
    </citation>
    <scope>NUCLEOTIDE SEQUENCE</scope>
    <source>
        <strain evidence="3">R33</strain>
    </source>
</reference>
<dbReference type="PANTHER" id="PTHR44240">
    <property type="entry name" value="DNAJ DOMAIN (PROKARYOTIC HEAT SHOCK PROTEIN)-RELATED"/>
    <property type="match status" value="1"/>
</dbReference>
<evidence type="ECO:0000313" key="3">
    <source>
        <dbReference type="EMBL" id="XDV68442.1"/>
    </source>
</evidence>
<dbReference type="CDD" id="cd06257">
    <property type="entry name" value="DnaJ"/>
    <property type="match status" value="1"/>
</dbReference>
<feature type="compositionally biased region" description="Low complexity" evidence="1">
    <location>
        <begin position="81"/>
        <end position="93"/>
    </location>
</feature>
<dbReference type="PRINTS" id="PR00625">
    <property type="entry name" value="JDOMAIN"/>
</dbReference>
<feature type="region of interest" description="Disordered" evidence="1">
    <location>
        <begin position="65"/>
        <end position="115"/>
    </location>
</feature>
<organism evidence="3">
    <name type="scientific">Streptomyces sp. R33</name>
    <dbReference type="NCBI Taxonomy" id="3238629"/>
    <lineage>
        <taxon>Bacteria</taxon>
        <taxon>Bacillati</taxon>
        <taxon>Actinomycetota</taxon>
        <taxon>Actinomycetes</taxon>
        <taxon>Kitasatosporales</taxon>
        <taxon>Streptomycetaceae</taxon>
        <taxon>Streptomyces</taxon>
    </lineage>
</organism>
<proteinExistence type="predicted"/>
<evidence type="ECO:0000259" key="2">
    <source>
        <dbReference type="PROSITE" id="PS50076"/>
    </source>
</evidence>
<dbReference type="PANTHER" id="PTHR44240:SF10">
    <property type="entry name" value="J DOMAIN-CONTAINING PROTEIN"/>
    <property type="match status" value="1"/>
</dbReference>
<dbReference type="RefSeq" id="WP_136224195.1">
    <property type="nucleotide sequence ID" value="NZ_CP165727.1"/>
</dbReference>
<dbReference type="SMART" id="SM00271">
    <property type="entry name" value="DnaJ"/>
    <property type="match status" value="1"/>
</dbReference>
<evidence type="ECO:0000256" key="1">
    <source>
        <dbReference type="SAM" id="MobiDB-lite"/>
    </source>
</evidence>
<dbReference type="Gene3D" id="1.10.287.110">
    <property type="entry name" value="DnaJ domain"/>
    <property type="match status" value="1"/>
</dbReference>
<protein>
    <submittedName>
        <fullName evidence="3">J domain-containing protein</fullName>
    </submittedName>
</protein>